<feature type="region of interest" description="Disordered" evidence="1">
    <location>
        <begin position="104"/>
        <end position="149"/>
    </location>
</feature>
<name>A0ABD0KNT3_9CAEN</name>
<evidence type="ECO:0000256" key="1">
    <source>
        <dbReference type="SAM" id="MobiDB-lite"/>
    </source>
</evidence>
<proteinExistence type="predicted"/>
<accession>A0ABD0KNT3</accession>
<dbReference type="AlphaFoldDB" id="A0ABD0KNT3"/>
<reference evidence="2 3" key="1">
    <citation type="journal article" date="2023" name="Sci. Data">
        <title>Genome assembly of the Korean intertidal mud-creeper Batillaria attramentaria.</title>
        <authorList>
            <person name="Patra A.K."/>
            <person name="Ho P.T."/>
            <person name="Jun S."/>
            <person name="Lee S.J."/>
            <person name="Kim Y."/>
            <person name="Won Y.J."/>
        </authorList>
    </citation>
    <scope>NUCLEOTIDE SEQUENCE [LARGE SCALE GENOMIC DNA]</scope>
    <source>
        <strain evidence="2">Wonlab-2016</strain>
    </source>
</reference>
<protein>
    <submittedName>
        <fullName evidence="2">Uncharacterized protein</fullName>
    </submittedName>
</protein>
<keyword evidence="3" id="KW-1185">Reference proteome</keyword>
<sequence length="149" mass="16444">MPIEARPIAGLPALYNAYVTQPMREFSASLPTAAHPATSSCGQSVQTHFGMCGDAVGREAEGSPLDRTPFLFLQWGPKAPPTEMARSGDTKSPLLKRHQFRFETYKSRPCPGSSTKYRKKPVARSIASTQHAFDRWRLNRPPAARATKT</sequence>
<dbReference type="Proteomes" id="UP001519460">
    <property type="component" value="Unassembled WGS sequence"/>
</dbReference>
<evidence type="ECO:0000313" key="2">
    <source>
        <dbReference type="EMBL" id="KAK7488586.1"/>
    </source>
</evidence>
<comment type="caution">
    <text evidence="2">The sequence shown here is derived from an EMBL/GenBank/DDBJ whole genome shotgun (WGS) entry which is preliminary data.</text>
</comment>
<gene>
    <name evidence="2" type="ORF">BaRGS_00020203</name>
</gene>
<dbReference type="EMBL" id="JACVVK020000149">
    <property type="protein sequence ID" value="KAK7488586.1"/>
    <property type="molecule type" value="Genomic_DNA"/>
</dbReference>
<organism evidence="2 3">
    <name type="scientific">Batillaria attramentaria</name>
    <dbReference type="NCBI Taxonomy" id="370345"/>
    <lineage>
        <taxon>Eukaryota</taxon>
        <taxon>Metazoa</taxon>
        <taxon>Spiralia</taxon>
        <taxon>Lophotrochozoa</taxon>
        <taxon>Mollusca</taxon>
        <taxon>Gastropoda</taxon>
        <taxon>Caenogastropoda</taxon>
        <taxon>Sorbeoconcha</taxon>
        <taxon>Cerithioidea</taxon>
        <taxon>Batillariidae</taxon>
        <taxon>Batillaria</taxon>
    </lineage>
</organism>
<evidence type="ECO:0000313" key="3">
    <source>
        <dbReference type="Proteomes" id="UP001519460"/>
    </source>
</evidence>